<dbReference type="Pfam" id="PF00339">
    <property type="entry name" value="Arrestin_N"/>
    <property type="match status" value="1"/>
</dbReference>
<comment type="similarity">
    <text evidence="1">Belongs to the arrestin family.</text>
</comment>
<reference evidence="3 4" key="1">
    <citation type="submission" date="2018-04" db="EMBL/GenBank/DDBJ databases">
        <title>The genome of golden apple snail Pomacea canaliculata provides insight into stress tolerance and invasive adaptation.</title>
        <authorList>
            <person name="Liu C."/>
            <person name="Liu B."/>
            <person name="Ren Y."/>
            <person name="Zhang Y."/>
            <person name="Wang H."/>
            <person name="Li S."/>
            <person name="Jiang F."/>
            <person name="Yin L."/>
            <person name="Zhang G."/>
            <person name="Qian W."/>
            <person name="Fan W."/>
        </authorList>
    </citation>
    <scope>NUCLEOTIDE SEQUENCE [LARGE SCALE GENOMIC DNA]</scope>
    <source>
        <strain evidence="3">SZHN2017</strain>
        <tissue evidence="3">Muscle</tissue>
    </source>
</reference>
<name>A0A2T7NVB0_POMCA</name>
<sequence>MSVEDLLLHFDYDEHDEKQFYLPGDVLRGKVFLHLRMSLRVRTMSLHVQGGAAVSWEVPGKKKIYSAREVYLQGVIKMVDAGADHPLLLDRGVHEFTFYYQLPPDLPSTYSGIYGSVSYVAKVRGNTGPGGRGQRHCHQRTVHGFPETRLAPRHFRRQRPKASKMFVGFLRGGEIKLQCNISRTAAIPGDIIYINAEVSNWSPRSITHIQAAIVLESTYRAHNSRKTIVFRQIINKRVDVFDVRTLRGRRWRNVQMHVPPFIPDSNLEGCSIIDISYFFEYRVQIAGKDDLVARTPLWVGGHPIETRLVHGVSGVRDSFHADAYSVSHKDLPWYGGDGGGWGTISESVDGDSFELR</sequence>
<dbReference type="STRING" id="400727.A0A2T7NVB0"/>
<dbReference type="OrthoDB" id="2333384at2759"/>
<dbReference type="Pfam" id="PF02752">
    <property type="entry name" value="Arrestin_C"/>
    <property type="match status" value="1"/>
</dbReference>
<dbReference type="InterPro" id="IPR014752">
    <property type="entry name" value="Arrestin-like_C"/>
</dbReference>
<keyword evidence="4" id="KW-1185">Reference proteome</keyword>
<dbReference type="Proteomes" id="UP000245119">
    <property type="component" value="Linkage Group LG9"/>
</dbReference>
<feature type="domain" description="Arrestin C-terminal-like" evidence="2">
    <location>
        <begin position="171"/>
        <end position="304"/>
    </location>
</feature>
<organism evidence="3 4">
    <name type="scientific">Pomacea canaliculata</name>
    <name type="common">Golden apple snail</name>
    <dbReference type="NCBI Taxonomy" id="400727"/>
    <lineage>
        <taxon>Eukaryota</taxon>
        <taxon>Metazoa</taxon>
        <taxon>Spiralia</taxon>
        <taxon>Lophotrochozoa</taxon>
        <taxon>Mollusca</taxon>
        <taxon>Gastropoda</taxon>
        <taxon>Caenogastropoda</taxon>
        <taxon>Architaenioglossa</taxon>
        <taxon>Ampullarioidea</taxon>
        <taxon>Ampullariidae</taxon>
        <taxon>Pomacea</taxon>
    </lineage>
</organism>
<proteinExistence type="inferred from homology"/>
<dbReference type="PANTHER" id="PTHR11188">
    <property type="entry name" value="ARRESTIN DOMAIN CONTAINING PROTEIN"/>
    <property type="match status" value="1"/>
</dbReference>
<accession>A0A2T7NVB0</accession>
<evidence type="ECO:0000256" key="1">
    <source>
        <dbReference type="ARBA" id="ARBA00005298"/>
    </source>
</evidence>
<evidence type="ECO:0000259" key="2">
    <source>
        <dbReference type="SMART" id="SM01017"/>
    </source>
</evidence>
<evidence type="ECO:0000313" key="3">
    <source>
        <dbReference type="EMBL" id="PVD25102.1"/>
    </source>
</evidence>
<dbReference type="SUPFAM" id="SSF81296">
    <property type="entry name" value="E set domains"/>
    <property type="match status" value="2"/>
</dbReference>
<dbReference type="AlphaFoldDB" id="A0A2T7NVB0"/>
<dbReference type="InterPro" id="IPR014756">
    <property type="entry name" value="Ig_E-set"/>
</dbReference>
<dbReference type="InterPro" id="IPR050357">
    <property type="entry name" value="Arrestin_domain-protein"/>
</dbReference>
<dbReference type="InterPro" id="IPR011022">
    <property type="entry name" value="Arrestin_C-like"/>
</dbReference>
<gene>
    <name evidence="3" type="ORF">C0Q70_15600</name>
</gene>
<protein>
    <recommendedName>
        <fullName evidence="2">Arrestin C-terminal-like domain-containing protein</fullName>
    </recommendedName>
</protein>
<dbReference type="InterPro" id="IPR011021">
    <property type="entry name" value="Arrestin-like_N"/>
</dbReference>
<comment type="caution">
    <text evidence="3">The sequence shown here is derived from an EMBL/GenBank/DDBJ whole genome shotgun (WGS) entry which is preliminary data.</text>
</comment>
<dbReference type="PANTHER" id="PTHR11188:SF176">
    <property type="entry name" value="ARRESTIN DOMAIN-CONTAINING PROTEIN 1"/>
    <property type="match status" value="1"/>
</dbReference>
<dbReference type="EMBL" id="PZQS01000009">
    <property type="protein sequence ID" value="PVD25102.1"/>
    <property type="molecule type" value="Genomic_DNA"/>
</dbReference>
<dbReference type="SMART" id="SM01017">
    <property type="entry name" value="Arrestin_C"/>
    <property type="match status" value="1"/>
</dbReference>
<dbReference type="Gene3D" id="2.60.40.640">
    <property type="match status" value="2"/>
</dbReference>
<dbReference type="GO" id="GO:0015031">
    <property type="term" value="P:protein transport"/>
    <property type="evidence" value="ECO:0007669"/>
    <property type="project" value="TreeGrafter"/>
</dbReference>
<dbReference type="GO" id="GO:0005737">
    <property type="term" value="C:cytoplasm"/>
    <property type="evidence" value="ECO:0007669"/>
    <property type="project" value="TreeGrafter"/>
</dbReference>
<evidence type="ECO:0000313" key="4">
    <source>
        <dbReference type="Proteomes" id="UP000245119"/>
    </source>
</evidence>